<gene>
    <name evidence="2" type="primary">ORF21032</name>
</gene>
<dbReference type="AlphaFoldDB" id="A0A0B6YBZ8"/>
<evidence type="ECO:0000313" key="2">
    <source>
        <dbReference type="EMBL" id="CEK53699.1"/>
    </source>
</evidence>
<reference evidence="2" key="1">
    <citation type="submission" date="2014-12" db="EMBL/GenBank/DDBJ databases">
        <title>Insight into the proteome of Arion vulgaris.</title>
        <authorList>
            <person name="Aradska J."/>
            <person name="Bulat T."/>
            <person name="Smidak R."/>
            <person name="Sarate P."/>
            <person name="Gangsoo J."/>
            <person name="Sialana F."/>
            <person name="Bilban M."/>
            <person name="Lubec G."/>
        </authorList>
    </citation>
    <scope>NUCLEOTIDE SEQUENCE</scope>
    <source>
        <tissue evidence="2">Skin</tissue>
    </source>
</reference>
<organism evidence="2">
    <name type="scientific">Arion vulgaris</name>
    <dbReference type="NCBI Taxonomy" id="1028688"/>
    <lineage>
        <taxon>Eukaryota</taxon>
        <taxon>Metazoa</taxon>
        <taxon>Spiralia</taxon>
        <taxon>Lophotrochozoa</taxon>
        <taxon>Mollusca</taxon>
        <taxon>Gastropoda</taxon>
        <taxon>Heterobranchia</taxon>
        <taxon>Euthyneura</taxon>
        <taxon>Panpulmonata</taxon>
        <taxon>Eupulmonata</taxon>
        <taxon>Stylommatophora</taxon>
        <taxon>Helicina</taxon>
        <taxon>Arionoidea</taxon>
        <taxon>Arionidae</taxon>
        <taxon>Arion</taxon>
    </lineage>
</organism>
<proteinExistence type="predicted"/>
<dbReference type="Pfam" id="PF20700">
    <property type="entry name" value="Mutator"/>
    <property type="match status" value="1"/>
</dbReference>
<feature type="domain" description="Mutator-like transposase" evidence="1">
    <location>
        <begin position="24"/>
        <end position="103"/>
    </location>
</feature>
<dbReference type="InterPro" id="IPR049012">
    <property type="entry name" value="Mutator_transp_dom"/>
</dbReference>
<evidence type="ECO:0000259" key="1">
    <source>
        <dbReference type="Pfam" id="PF20700"/>
    </source>
</evidence>
<dbReference type="EMBL" id="HACG01006834">
    <property type="protein sequence ID" value="CEK53699.1"/>
    <property type="molecule type" value="Transcribed_RNA"/>
</dbReference>
<accession>A0A0B6YBZ8</accession>
<feature type="non-terminal residue" evidence="2">
    <location>
        <position position="1"/>
    </location>
</feature>
<protein>
    <recommendedName>
        <fullName evidence="1">Mutator-like transposase domain-containing protein</fullName>
    </recommendedName>
</protein>
<name>A0A0B6YBZ8_9EUPU</name>
<feature type="non-terminal residue" evidence="2">
    <location>
        <position position="103"/>
    </location>
</feature>
<sequence length="103" mass="11960">KKSRNRQLVNARKQRKVGHSLINCPEYETWKVNHLPNCDNNFTGSAGMMEVEAAQVMWRRSVSRNKLQYTGLLSDGDAKMFIELTKIKQYGEDIQIEKKECIN</sequence>